<dbReference type="InterPro" id="IPR005195">
    <property type="entry name" value="Glyco_hydro_65_M"/>
</dbReference>
<dbReference type="Pfam" id="PF03633">
    <property type="entry name" value="Glyco_hydro_65C"/>
    <property type="match status" value="1"/>
</dbReference>
<dbReference type="RefSeq" id="WP_396640155.1">
    <property type="nucleotide sequence ID" value="NZ_JBIQWL010000002.1"/>
</dbReference>
<proteinExistence type="predicted"/>
<dbReference type="InterPro" id="IPR008928">
    <property type="entry name" value="6-hairpin_glycosidase_sf"/>
</dbReference>
<evidence type="ECO:0000256" key="1">
    <source>
        <dbReference type="ARBA" id="ARBA00023295"/>
    </source>
</evidence>
<evidence type="ECO:0000259" key="3">
    <source>
        <dbReference type="Pfam" id="PF03633"/>
    </source>
</evidence>
<dbReference type="SUPFAM" id="SSF48208">
    <property type="entry name" value="Six-hairpin glycosidases"/>
    <property type="match status" value="1"/>
</dbReference>
<organism evidence="4 5">
    <name type="scientific">Microbacterium alkaliflavum</name>
    <dbReference type="NCBI Taxonomy" id="3248839"/>
    <lineage>
        <taxon>Bacteria</taxon>
        <taxon>Bacillati</taxon>
        <taxon>Actinomycetota</taxon>
        <taxon>Actinomycetes</taxon>
        <taxon>Micrococcales</taxon>
        <taxon>Microbacteriaceae</taxon>
        <taxon>Microbacterium</taxon>
    </lineage>
</organism>
<dbReference type="InterPro" id="IPR005194">
    <property type="entry name" value="Glyco_hydro_65_C"/>
</dbReference>
<sequence>MQQSRSTLSAVAHAWVLSRGDRAAAWRLLCEALEADLADRRGGITREGIHLGAMAASIDILQRCFTGLEIRAAALHLHPRLPDPLTRLTCDLQFRGHLITLTFTHETTRITSRSTAARPLTVVVDGTPMLLPSGGSLEISSPSR</sequence>
<dbReference type="InterPro" id="IPR012341">
    <property type="entry name" value="6hp_glycosidase-like_sf"/>
</dbReference>
<protein>
    <submittedName>
        <fullName evidence="4">Glycosyl hydrolase family 65 protein</fullName>
    </submittedName>
</protein>
<name>A0ABW7Q5U7_9MICO</name>
<dbReference type="Pfam" id="PF03632">
    <property type="entry name" value="Glyco_hydro_65m"/>
    <property type="match status" value="1"/>
</dbReference>
<keyword evidence="4" id="KW-0378">Hydrolase</keyword>
<keyword evidence="1" id="KW-0326">Glycosidase</keyword>
<reference evidence="4 5" key="1">
    <citation type="submission" date="2024-09" db="EMBL/GenBank/DDBJ databases">
        <authorList>
            <person name="Pan X."/>
        </authorList>
    </citation>
    <scope>NUCLEOTIDE SEQUENCE [LARGE SCALE GENOMIC DNA]</scope>
    <source>
        <strain evidence="4 5">B2969</strain>
    </source>
</reference>
<feature type="domain" description="Glycoside hydrolase family 65 C-terminal" evidence="3">
    <location>
        <begin position="68"/>
        <end position="129"/>
    </location>
</feature>
<gene>
    <name evidence="4" type="ORF">ACH3VR_07640</name>
</gene>
<comment type="caution">
    <text evidence="4">The sequence shown here is derived from an EMBL/GenBank/DDBJ whole genome shotgun (WGS) entry which is preliminary data.</text>
</comment>
<keyword evidence="5" id="KW-1185">Reference proteome</keyword>
<dbReference type="PANTHER" id="PTHR11051:SF8">
    <property type="entry name" value="PROTEIN-GLUCOSYLGALACTOSYLHYDROXYLYSINE GLUCOSIDASE"/>
    <property type="match status" value="1"/>
</dbReference>
<dbReference type="Gene3D" id="1.50.10.10">
    <property type="match status" value="1"/>
</dbReference>
<dbReference type="GO" id="GO:0016787">
    <property type="term" value="F:hydrolase activity"/>
    <property type="evidence" value="ECO:0007669"/>
    <property type="project" value="UniProtKB-KW"/>
</dbReference>
<evidence type="ECO:0000313" key="4">
    <source>
        <dbReference type="EMBL" id="MFH8250221.1"/>
    </source>
</evidence>
<dbReference type="PANTHER" id="PTHR11051">
    <property type="entry name" value="GLYCOSYL HYDROLASE-RELATED"/>
    <property type="match status" value="1"/>
</dbReference>
<dbReference type="Proteomes" id="UP001610861">
    <property type="component" value="Unassembled WGS sequence"/>
</dbReference>
<feature type="domain" description="Glycoside hydrolase family 65 central catalytic" evidence="2">
    <location>
        <begin position="5"/>
        <end position="58"/>
    </location>
</feature>
<evidence type="ECO:0000313" key="5">
    <source>
        <dbReference type="Proteomes" id="UP001610861"/>
    </source>
</evidence>
<evidence type="ECO:0000259" key="2">
    <source>
        <dbReference type="Pfam" id="PF03632"/>
    </source>
</evidence>
<dbReference type="Gene3D" id="2.60.420.10">
    <property type="entry name" value="Maltose phosphorylase, domain 3"/>
    <property type="match status" value="1"/>
</dbReference>
<accession>A0ABW7Q5U7</accession>
<dbReference type="EMBL" id="JBIQWL010000002">
    <property type="protein sequence ID" value="MFH8250221.1"/>
    <property type="molecule type" value="Genomic_DNA"/>
</dbReference>